<evidence type="ECO:0000313" key="7">
    <source>
        <dbReference type="Proteomes" id="UP000000374"/>
    </source>
</evidence>
<evidence type="ECO:0000256" key="2">
    <source>
        <dbReference type="ARBA" id="ARBA00007639"/>
    </source>
</evidence>
<dbReference type="SUPFAM" id="SSF53822">
    <property type="entry name" value="Periplasmic binding protein-like I"/>
    <property type="match status" value="1"/>
</dbReference>
<dbReference type="KEGG" id="vei:Veis_0054"/>
<comment type="subcellular location">
    <subcellularLocation>
        <location evidence="1">Cell envelope</location>
    </subcellularLocation>
</comment>
<dbReference type="Gene3D" id="3.40.50.2300">
    <property type="match status" value="2"/>
</dbReference>
<dbReference type="RefSeq" id="WP_011807866.1">
    <property type="nucleotide sequence ID" value="NC_008786.1"/>
</dbReference>
<dbReference type="Pfam" id="PF13407">
    <property type="entry name" value="Peripla_BP_4"/>
    <property type="match status" value="1"/>
</dbReference>
<gene>
    <name evidence="6" type="ordered locus">Veis_0054</name>
</gene>
<accession>A1WDZ0</accession>
<dbReference type="HOGENOM" id="CLU_037628_3_1_4"/>
<dbReference type="PANTHER" id="PTHR46847:SF1">
    <property type="entry name" value="D-ALLOSE-BINDING PERIPLASMIC PROTEIN-RELATED"/>
    <property type="match status" value="1"/>
</dbReference>
<evidence type="ECO:0000256" key="3">
    <source>
        <dbReference type="ARBA" id="ARBA00022729"/>
    </source>
</evidence>
<dbReference type="GO" id="GO:0030313">
    <property type="term" value="C:cell envelope"/>
    <property type="evidence" value="ECO:0007669"/>
    <property type="project" value="UniProtKB-SubCell"/>
</dbReference>
<reference evidence="7" key="1">
    <citation type="submission" date="2006-12" db="EMBL/GenBank/DDBJ databases">
        <title>Complete sequence of chromosome 1 of Verminephrobacter eiseniae EF01-2.</title>
        <authorList>
            <person name="Copeland A."/>
            <person name="Lucas S."/>
            <person name="Lapidus A."/>
            <person name="Barry K."/>
            <person name="Detter J.C."/>
            <person name="Glavina del Rio T."/>
            <person name="Dalin E."/>
            <person name="Tice H."/>
            <person name="Pitluck S."/>
            <person name="Chertkov O."/>
            <person name="Brettin T."/>
            <person name="Bruce D."/>
            <person name="Han C."/>
            <person name="Tapia R."/>
            <person name="Gilna P."/>
            <person name="Schmutz J."/>
            <person name="Larimer F."/>
            <person name="Land M."/>
            <person name="Hauser L."/>
            <person name="Kyrpides N."/>
            <person name="Kim E."/>
            <person name="Stahl D."/>
            <person name="Richardson P."/>
        </authorList>
    </citation>
    <scope>NUCLEOTIDE SEQUENCE [LARGE SCALE GENOMIC DNA]</scope>
    <source>
        <strain evidence="7">EF01-2</strain>
    </source>
</reference>
<protein>
    <submittedName>
        <fullName evidence="6">Periplasmic binding protein/LacI transcriptional regulator</fullName>
    </submittedName>
</protein>
<evidence type="ECO:0000256" key="4">
    <source>
        <dbReference type="SAM" id="SignalP"/>
    </source>
</evidence>
<organism evidence="6 7">
    <name type="scientific">Verminephrobacter eiseniae (strain EF01-2)</name>
    <dbReference type="NCBI Taxonomy" id="391735"/>
    <lineage>
        <taxon>Bacteria</taxon>
        <taxon>Pseudomonadati</taxon>
        <taxon>Pseudomonadota</taxon>
        <taxon>Betaproteobacteria</taxon>
        <taxon>Burkholderiales</taxon>
        <taxon>Comamonadaceae</taxon>
        <taxon>Verminephrobacter</taxon>
    </lineage>
</organism>
<keyword evidence="3 4" id="KW-0732">Signal</keyword>
<dbReference type="eggNOG" id="COG1879">
    <property type="taxonomic scope" value="Bacteria"/>
</dbReference>
<dbReference type="GeneID" id="76458813"/>
<name>A1WDZ0_VEREI</name>
<sequence>MRIRLLPVAVVCACLWLAPAAQAQRIAVSVANTGPWLSLVSRGMSTYAASQKGLDLKLHDAQDDIARQLNQIQNFIAQKVDAIIVVTVDTQATPRMTQLASAAGIPLVYVNHPPAEGKLPPKVVFVGSDEADSGTLQTREVCRLLGGKGRVAVMIGDLSNQSAIQRTQDVREVIAKPPCQAIKIVAEQSADWSRVKGANLMTNWITAGIPVDAVIANNDEMAIGAIQALKAARKLDTVVVAGIDATQDALAAMKAGELKVTVFQDAIGQGRGAVDAALKLIRGQPVPSKLWVPFELVTPANIDKYLGKN</sequence>
<proteinExistence type="inferred from homology"/>
<comment type="similarity">
    <text evidence="2">Belongs to the bacterial solute-binding protein 2 family.</text>
</comment>
<dbReference type="InterPro" id="IPR025997">
    <property type="entry name" value="SBP_2_dom"/>
</dbReference>
<dbReference type="STRING" id="391735.Veis_0054"/>
<feature type="domain" description="Periplasmic binding protein" evidence="5">
    <location>
        <begin position="27"/>
        <end position="284"/>
    </location>
</feature>
<keyword evidence="7" id="KW-1185">Reference proteome</keyword>
<dbReference type="Proteomes" id="UP000000374">
    <property type="component" value="Chromosome"/>
</dbReference>
<feature type="signal peptide" evidence="4">
    <location>
        <begin position="1"/>
        <end position="23"/>
    </location>
</feature>
<dbReference type="EMBL" id="CP000542">
    <property type="protein sequence ID" value="ABM55847.1"/>
    <property type="molecule type" value="Genomic_DNA"/>
</dbReference>
<dbReference type="InterPro" id="IPR028082">
    <property type="entry name" value="Peripla_BP_I"/>
</dbReference>
<evidence type="ECO:0000313" key="6">
    <source>
        <dbReference type="EMBL" id="ABM55847.1"/>
    </source>
</evidence>
<dbReference type="CDD" id="cd06301">
    <property type="entry name" value="PBP1_rhizopine_binding-like"/>
    <property type="match status" value="1"/>
</dbReference>
<evidence type="ECO:0000256" key="1">
    <source>
        <dbReference type="ARBA" id="ARBA00004196"/>
    </source>
</evidence>
<feature type="chain" id="PRO_5002639694" evidence="4">
    <location>
        <begin position="24"/>
        <end position="309"/>
    </location>
</feature>
<dbReference type="AlphaFoldDB" id="A1WDZ0"/>
<dbReference type="PANTHER" id="PTHR46847">
    <property type="entry name" value="D-ALLOSE-BINDING PERIPLASMIC PROTEIN-RELATED"/>
    <property type="match status" value="1"/>
</dbReference>
<evidence type="ECO:0000259" key="5">
    <source>
        <dbReference type="Pfam" id="PF13407"/>
    </source>
</evidence>
<dbReference type="GO" id="GO:0030246">
    <property type="term" value="F:carbohydrate binding"/>
    <property type="evidence" value="ECO:0007669"/>
    <property type="project" value="UniProtKB-ARBA"/>
</dbReference>